<evidence type="ECO:0000256" key="4">
    <source>
        <dbReference type="SAM" id="MobiDB-lite"/>
    </source>
</evidence>
<gene>
    <name evidence="6" type="ORF">OC846_004800</name>
</gene>
<dbReference type="InterPro" id="IPR002853">
    <property type="entry name" value="TFIIE_asu"/>
</dbReference>
<comment type="caution">
    <text evidence="6">The sequence shown here is derived from an EMBL/GenBank/DDBJ whole genome shotgun (WGS) entry which is preliminary data.</text>
</comment>
<dbReference type="Proteomes" id="UP001176517">
    <property type="component" value="Unassembled WGS sequence"/>
</dbReference>
<evidence type="ECO:0000256" key="2">
    <source>
        <dbReference type="ARBA" id="ARBA00023015"/>
    </source>
</evidence>
<dbReference type="PANTHER" id="PTHR13097">
    <property type="entry name" value="TRANSCRIPTION INITIATION FACTOR IIE, ALPHA SUBUNIT"/>
    <property type="match status" value="1"/>
</dbReference>
<reference evidence="6" key="1">
    <citation type="journal article" date="2023" name="PhytoFront">
        <title>Draft Genome Resources of Seven Strains of Tilletia horrida, Causal Agent of Kernel Smut of Rice.</title>
        <authorList>
            <person name="Khanal S."/>
            <person name="Antony Babu S."/>
            <person name="Zhou X.G."/>
        </authorList>
    </citation>
    <scope>NUCLEOTIDE SEQUENCE</scope>
    <source>
        <strain evidence="6">TX6</strain>
    </source>
</reference>
<feature type="compositionally biased region" description="Acidic residues" evidence="4">
    <location>
        <begin position="531"/>
        <end position="542"/>
    </location>
</feature>
<dbReference type="AlphaFoldDB" id="A0AAN6JWL6"/>
<dbReference type="InterPro" id="IPR013083">
    <property type="entry name" value="Znf_RING/FYVE/PHD"/>
</dbReference>
<feature type="compositionally biased region" description="Basic and acidic residues" evidence="4">
    <location>
        <begin position="321"/>
        <end position="333"/>
    </location>
</feature>
<feature type="domain" description="HTH TFE/IIEalpha-type" evidence="5">
    <location>
        <begin position="31"/>
        <end position="125"/>
    </location>
</feature>
<dbReference type="InterPro" id="IPR024550">
    <property type="entry name" value="TFIIEa/SarR/Rpc3_HTH_dom"/>
</dbReference>
<dbReference type="SMART" id="SM00531">
    <property type="entry name" value="TFIIE"/>
    <property type="match status" value="1"/>
</dbReference>
<evidence type="ECO:0000313" key="6">
    <source>
        <dbReference type="EMBL" id="KAK0547606.1"/>
    </source>
</evidence>
<dbReference type="GO" id="GO:0005673">
    <property type="term" value="C:transcription factor TFIIE complex"/>
    <property type="evidence" value="ECO:0007669"/>
    <property type="project" value="TreeGrafter"/>
</dbReference>
<evidence type="ECO:0000256" key="1">
    <source>
        <dbReference type="ARBA" id="ARBA00008947"/>
    </source>
</evidence>
<accession>A0AAN6JWL6</accession>
<keyword evidence="2" id="KW-0805">Transcription regulation</keyword>
<sequence length="542" mass="58740">MASTSATTSNDTLHTVGIEYRPATKKDIRRVKVLAQRVGRLFYDDPQILLLDQLCTVEIIPAEVLASRVGRTIKEIGAMLLRLLEDRLVAIHRRTEIRDPSNPHARPVNKSYYYISYPRFLKVIRWRMMSLNKQIQEAGSRNLENKGFICPRCGKTYDSLDVANLYDPFTNELCCDVPGCGSALKHDENREEARKGQEKGSKFMEQCSGILRILASLEGVLMPHFDPEEYITANLPLETWKKANMDSFDIGDLPESSTKMGSQAGPSSSRTGSLLISSGKNGLSDARIASRPLSNVPSESTGGISVRLVGNDPAEEAAAQRARELQARKEREQNQLPEWHLASTISGEQTSLGLKEGARRAKDAAEAGGQGHGGANGKGKGKGGEDGDEDDYYAQYAQLQDEGRASGGGQTLDEDDLEFEDVTGDDDIGGSAAAASTARKRERDSEMELEYAGTKGRAKGNGDGTDHSTAKKQRIHSASSGPQSDAIVISDDEEYDGVPASAHANTKKGVKPGSGTTSNGHRAPPPPPAAADEEDFDFEEIE</sequence>
<evidence type="ECO:0000259" key="5">
    <source>
        <dbReference type="PROSITE" id="PS51344"/>
    </source>
</evidence>
<name>A0AAN6JWL6_9BASI</name>
<dbReference type="InterPro" id="IPR017919">
    <property type="entry name" value="TFIIE/TFIIEa_HTH"/>
</dbReference>
<dbReference type="Pfam" id="PF02002">
    <property type="entry name" value="TFIIE_alpha"/>
    <property type="match status" value="1"/>
</dbReference>
<dbReference type="SUPFAM" id="SSF57783">
    <property type="entry name" value="Zinc beta-ribbon"/>
    <property type="match status" value="1"/>
</dbReference>
<dbReference type="PANTHER" id="PTHR13097:SF7">
    <property type="entry name" value="GENERAL TRANSCRIPTION FACTOR IIE SUBUNIT 1"/>
    <property type="match status" value="1"/>
</dbReference>
<feature type="compositionally biased region" description="Gly residues" evidence="4">
    <location>
        <begin position="368"/>
        <end position="378"/>
    </location>
</feature>
<keyword evidence="3" id="KW-0804">Transcription</keyword>
<feature type="compositionally biased region" description="Polar residues" evidence="4">
    <location>
        <begin position="292"/>
        <end position="303"/>
    </location>
</feature>
<dbReference type="PROSITE" id="PS51344">
    <property type="entry name" value="HTH_TFE_IIE"/>
    <property type="match status" value="1"/>
</dbReference>
<proteinExistence type="inferred from homology"/>
<feature type="compositionally biased region" description="Polar residues" evidence="4">
    <location>
        <begin position="255"/>
        <end position="266"/>
    </location>
</feature>
<feature type="compositionally biased region" description="Basic and acidic residues" evidence="4">
    <location>
        <begin position="356"/>
        <end position="365"/>
    </location>
</feature>
<protein>
    <recommendedName>
        <fullName evidence="5">HTH TFE/IIEalpha-type domain-containing protein</fullName>
    </recommendedName>
</protein>
<feature type="compositionally biased region" description="Polar residues" evidence="4">
    <location>
        <begin position="343"/>
        <end position="352"/>
    </location>
</feature>
<dbReference type="Gene3D" id="3.30.40.10">
    <property type="entry name" value="Zinc/RING finger domain, C3HC4 (zinc finger)"/>
    <property type="match status" value="1"/>
</dbReference>
<dbReference type="GO" id="GO:0006367">
    <property type="term" value="P:transcription initiation at RNA polymerase II promoter"/>
    <property type="evidence" value="ECO:0007669"/>
    <property type="project" value="InterPro"/>
</dbReference>
<keyword evidence="7" id="KW-1185">Reference proteome</keyword>
<evidence type="ECO:0000256" key="3">
    <source>
        <dbReference type="ARBA" id="ARBA00023163"/>
    </source>
</evidence>
<comment type="similarity">
    <text evidence="1">Belongs to the TFIIE alpha subunit family.</text>
</comment>
<dbReference type="EMBL" id="JAPDMZ010000157">
    <property type="protein sequence ID" value="KAK0547606.1"/>
    <property type="molecule type" value="Genomic_DNA"/>
</dbReference>
<evidence type="ECO:0000313" key="7">
    <source>
        <dbReference type="Proteomes" id="UP001176517"/>
    </source>
</evidence>
<organism evidence="6 7">
    <name type="scientific">Tilletia horrida</name>
    <dbReference type="NCBI Taxonomy" id="155126"/>
    <lineage>
        <taxon>Eukaryota</taxon>
        <taxon>Fungi</taxon>
        <taxon>Dikarya</taxon>
        <taxon>Basidiomycota</taxon>
        <taxon>Ustilaginomycotina</taxon>
        <taxon>Exobasidiomycetes</taxon>
        <taxon>Tilletiales</taxon>
        <taxon>Tilletiaceae</taxon>
        <taxon>Tilletia</taxon>
    </lineage>
</organism>
<feature type="region of interest" description="Disordered" evidence="4">
    <location>
        <begin position="251"/>
        <end position="542"/>
    </location>
</feature>
<feature type="compositionally biased region" description="Acidic residues" evidence="4">
    <location>
        <begin position="412"/>
        <end position="428"/>
    </location>
</feature>
<feature type="compositionally biased region" description="Low complexity" evidence="4">
    <location>
        <begin position="267"/>
        <end position="279"/>
    </location>
</feature>
<dbReference type="InterPro" id="IPR039997">
    <property type="entry name" value="TFE"/>
</dbReference>